<name>A0A2T2P3P4_CORCC</name>
<evidence type="ECO:0000313" key="2">
    <source>
        <dbReference type="Proteomes" id="UP000240883"/>
    </source>
</evidence>
<evidence type="ECO:0000313" key="1">
    <source>
        <dbReference type="EMBL" id="PSN71958.1"/>
    </source>
</evidence>
<sequence length="164" mass="18960">MPVSRDYMKLFLESLMARKVNGSNFKLIDAILFLCFPSISLELRGLVYEYKFALLPSYIMLRKNPRFPLRLHDSDSCKIFPPILSGLYSVDRKLFKELVLVFFRNRSIIVLDYDHSATNAEALDNPPCLVLFDLMELDTLELKSSTNEIMPRRFGVTDDRLGEA</sequence>
<accession>A0A2T2P3P4</accession>
<dbReference type="AlphaFoldDB" id="A0A2T2P3P4"/>
<keyword evidence="2" id="KW-1185">Reference proteome</keyword>
<reference evidence="1 2" key="1">
    <citation type="journal article" date="2018" name="Front. Microbiol.">
        <title>Genome-Wide Analysis of Corynespora cassiicola Leaf Fall Disease Putative Effectors.</title>
        <authorList>
            <person name="Lopez D."/>
            <person name="Ribeiro S."/>
            <person name="Label P."/>
            <person name="Fumanal B."/>
            <person name="Venisse J.S."/>
            <person name="Kohler A."/>
            <person name="de Oliveira R.R."/>
            <person name="Labutti K."/>
            <person name="Lipzen A."/>
            <person name="Lail K."/>
            <person name="Bauer D."/>
            <person name="Ohm R.A."/>
            <person name="Barry K.W."/>
            <person name="Spatafora J."/>
            <person name="Grigoriev I.V."/>
            <person name="Martin F.M."/>
            <person name="Pujade-Renaud V."/>
        </authorList>
    </citation>
    <scope>NUCLEOTIDE SEQUENCE [LARGE SCALE GENOMIC DNA]</scope>
    <source>
        <strain evidence="1 2">Philippines</strain>
    </source>
</reference>
<gene>
    <name evidence="1" type="ORF">BS50DRAFT_630063</name>
</gene>
<proteinExistence type="predicted"/>
<organism evidence="1 2">
    <name type="scientific">Corynespora cassiicola Philippines</name>
    <dbReference type="NCBI Taxonomy" id="1448308"/>
    <lineage>
        <taxon>Eukaryota</taxon>
        <taxon>Fungi</taxon>
        <taxon>Dikarya</taxon>
        <taxon>Ascomycota</taxon>
        <taxon>Pezizomycotina</taxon>
        <taxon>Dothideomycetes</taxon>
        <taxon>Pleosporomycetidae</taxon>
        <taxon>Pleosporales</taxon>
        <taxon>Corynesporascaceae</taxon>
        <taxon>Corynespora</taxon>
    </lineage>
</organism>
<protein>
    <submittedName>
        <fullName evidence="1">Uncharacterized protein</fullName>
    </submittedName>
</protein>
<dbReference type="Proteomes" id="UP000240883">
    <property type="component" value="Unassembled WGS sequence"/>
</dbReference>
<dbReference type="EMBL" id="KZ678130">
    <property type="protein sequence ID" value="PSN71958.1"/>
    <property type="molecule type" value="Genomic_DNA"/>
</dbReference>